<proteinExistence type="predicted"/>
<dbReference type="EMBL" id="GBXM01093584">
    <property type="protein sequence ID" value="JAH14993.1"/>
    <property type="molecule type" value="Transcribed_RNA"/>
</dbReference>
<evidence type="ECO:0000313" key="1">
    <source>
        <dbReference type="EMBL" id="JAH14993.1"/>
    </source>
</evidence>
<name>A0A0E9QFV6_ANGAN</name>
<accession>A0A0E9QFV6</accession>
<reference evidence="1" key="1">
    <citation type="submission" date="2014-11" db="EMBL/GenBank/DDBJ databases">
        <authorList>
            <person name="Amaro Gonzalez C."/>
        </authorList>
    </citation>
    <scope>NUCLEOTIDE SEQUENCE</scope>
</reference>
<organism evidence="1">
    <name type="scientific">Anguilla anguilla</name>
    <name type="common">European freshwater eel</name>
    <name type="synonym">Muraena anguilla</name>
    <dbReference type="NCBI Taxonomy" id="7936"/>
    <lineage>
        <taxon>Eukaryota</taxon>
        <taxon>Metazoa</taxon>
        <taxon>Chordata</taxon>
        <taxon>Craniata</taxon>
        <taxon>Vertebrata</taxon>
        <taxon>Euteleostomi</taxon>
        <taxon>Actinopterygii</taxon>
        <taxon>Neopterygii</taxon>
        <taxon>Teleostei</taxon>
        <taxon>Anguilliformes</taxon>
        <taxon>Anguillidae</taxon>
        <taxon>Anguilla</taxon>
    </lineage>
</organism>
<sequence length="10" mass="1096">MSHVGMANFC</sequence>
<protein>
    <submittedName>
        <fullName evidence="1">Uncharacterized protein</fullName>
    </submittedName>
</protein>
<reference evidence="1" key="2">
    <citation type="journal article" date="2015" name="Fish Shellfish Immunol.">
        <title>Early steps in the European eel (Anguilla anguilla)-Vibrio vulnificus interaction in the gills: Role of the RtxA13 toxin.</title>
        <authorList>
            <person name="Callol A."/>
            <person name="Pajuelo D."/>
            <person name="Ebbesson L."/>
            <person name="Teles M."/>
            <person name="MacKenzie S."/>
            <person name="Amaro C."/>
        </authorList>
    </citation>
    <scope>NUCLEOTIDE SEQUENCE</scope>
</reference>